<name>A0ABT8T7V5_9HYPH</name>
<dbReference type="Gene3D" id="3.90.79.10">
    <property type="entry name" value="Nucleoside Triphosphate Pyrophosphohydrolase"/>
    <property type="match status" value="1"/>
</dbReference>
<evidence type="ECO:0000313" key="5">
    <source>
        <dbReference type="Proteomes" id="UP001169006"/>
    </source>
</evidence>
<evidence type="ECO:0000256" key="2">
    <source>
        <dbReference type="ARBA" id="ARBA00022801"/>
    </source>
</evidence>
<dbReference type="InterPro" id="IPR020476">
    <property type="entry name" value="Nudix_hydrolase"/>
</dbReference>
<gene>
    <name evidence="4" type="ORF">Q2T52_24865</name>
</gene>
<feature type="domain" description="Nudix hydrolase" evidence="3">
    <location>
        <begin position="37"/>
        <end position="162"/>
    </location>
</feature>
<dbReference type="InterPro" id="IPR000086">
    <property type="entry name" value="NUDIX_hydrolase_dom"/>
</dbReference>
<dbReference type="Pfam" id="PF00293">
    <property type="entry name" value="NUDIX"/>
    <property type="match status" value="1"/>
</dbReference>
<reference evidence="4" key="1">
    <citation type="journal article" date="2015" name="Int. J. Syst. Evol. Microbiol.">
        <title>Rhizobium oryzicola sp. nov., potential plant-growth-promoting endophytic bacteria isolated from rice roots.</title>
        <authorList>
            <person name="Zhang X.X."/>
            <person name="Gao J.S."/>
            <person name="Cao Y.H."/>
            <person name="Sheirdil R.A."/>
            <person name="Wang X.C."/>
            <person name="Zhang L."/>
        </authorList>
    </citation>
    <scope>NUCLEOTIDE SEQUENCE</scope>
    <source>
        <strain evidence="4">05753</strain>
    </source>
</reference>
<reference evidence="4" key="2">
    <citation type="submission" date="2023-07" db="EMBL/GenBank/DDBJ databases">
        <authorList>
            <person name="Sun H."/>
        </authorList>
    </citation>
    <scope>NUCLEOTIDE SEQUENCE</scope>
    <source>
        <strain evidence="4">05753</strain>
    </source>
</reference>
<organism evidence="4 5">
    <name type="scientific">Rhizobium oryzicola</name>
    <dbReference type="NCBI Taxonomy" id="1232668"/>
    <lineage>
        <taxon>Bacteria</taxon>
        <taxon>Pseudomonadati</taxon>
        <taxon>Pseudomonadota</taxon>
        <taxon>Alphaproteobacteria</taxon>
        <taxon>Hyphomicrobiales</taxon>
        <taxon>Rhizobiaceae</taxon>
        <taxon>Rhizobium/Agrobacterium group</taxon>
        <taxon>Rhizobium</taxon>
    </lineage>
</organism>
<dbReference type="PANTHER" id="PTHR43046:SF14">
    <property type="entry name" value="MUTT_NUDIX FAMILY PROTEIN"/>
    <property type="match status" value="1"/>
</dbReference>
<dbReference type="SUPFAM" id="SSF55811">
    <property type="entry name" value="Nudix"/>
    <property type="match status" value="1"/>
</dbReference>
<proteinExistence type="predicted"/>
<dbReference type="InterPro" id="IPR015797">
    <property type="entry name" value="NUDIX_hydrolase-like_dom_sf"/>
</dbReference>
<evidence type="ECO:0000259" key="3">
    <source>
        <dbReference type="PROSITE" id="PS51462"/>
    </source>
</evidence>
<dbReference type="PANTHER" id="PTHR43046">
    <property type="entry name" value="GDP-MANNOSE MANNOSYL HYDROLASE"/>
    <property type="match status" value="1"/>
</dbReference>
<dbReference type="RefSeq" id="WP_302079623.1">
    <property type="nucleotide sequence ID" value="NZ_JAUKWQ010000014.1"/>
</dbReference>
<dbReference type="EMBL" id="JAUKWQ010000014">
    <property type="protein sequence ID" value="MDO1585337.1"/>
    <property type="molecule type" value="Genomic_DNA"/>
</dbReference>
<dbReference type="PROSITE" id="PS51462">
    <property type="entry name" value="NUDIX"/>
    <property type="match status" value="1"/>
</dbReference>
<keyword evidence="5" id="KW-1185">Reference proteome</keyword>
<sequence length="169" mass="19011">MSATRQATKEQGLVEGSSLRTKLLTFLLHKFFALSRGMTLGVRAACFDEAGRIFLVRHTYLPGWYMPGGGVEHGETVSDALAKELREEGNLEILGPPQLFHVYLNRRASRRDHVVLFRVTVRQTAPRLPDREIAECGFFALKALPEDVTTATLRRLRELSGEAVKTDTW</sequence>
<dbReference type="CDD" id="cd04680">
    <property type="entry name" value="NUDIX_Hydrolase"/>
    <property type="match status" value="1"/>
</dbReference>
<comment type="caution">
    <text evidence="4">The sequence shown here is derived from an EMBL/GenBank/DDBJ whole genome shotgun (WGS) entry which is preliminary data.</text>
</comment>
<dbReference type="PRINTS" id="PR00502">
    <property type="entry name" value="NUDIXFAMILY"/>
</dbReference>
<protein>
    <submittedName>
        <fullName evidence="4">NUDIX domain-containing protein</fullName>
    </submittedName>
</protein>
<comment type="cofactor">
    <cofactor evidence="1">
        <name>Mg(2+)</name>
        <dbReference type="ChEBI" id="CHEBI:18420"/>
    </cofactor>
</comment>
<evidence type="ECO:0000313" key="4">
    <source>
        <dbReference type="EMBL" id="MDO1585337.1"/>
    </source>
</evidence>
<accession>A0ABT8T7V5</accession>
<keyword evidence="2" id="KW-0378">Hydrolase</keyword>
<dbReference type="Proteomes" id="UP001169006">
    <property type="component" value="Unassembled WGS sequence"/>
</dbReference>
<evidence type="ECO:0000256" key="1">
    <source>
        <dbReference type="ARBA" id="ARBA00001946"/>
    </source>
</evidence>